<proteinExistence type="predicted"/>
<evidence type="ECO:0000313" key="2">
    <source>
        <dbReference type="EMBL" id="KFD72044.1"/>
    </source>
</evidence>
<accession>A0A085MNG9</accession>
<dbReference type="EMBL" id="KL363183">
    <property type="protein sequence ID" value="KFD58765.1"/>
    <property type="molecule type" value="Genomic_DNA"/>
</dbReference>
<reference evidence="1 3" key="1">
    <citation type="journal article" date="2014" name="Nat. Genet.">
        <title>Genome and transcriptome of the porcine whipworm Trichuris suis.</title>
        <authorList>
            <person name="Jex A.R."/>
            <person name="Nejsum P."/>
            <person name="Schwarz E.M."/>
            <person name="Hu L."/>
            <person name="Young N.D."/>
            <person name="Hall R.S."/>
            <person name="Korhonen P.K."/>
            <person name="Liao S."/>
            <person name="Thamsborg S."/>
            <person name="Xia J."/>
            <person name="Xu P."/>
            <person name="Wang S."/>
            <person name="Scheerlinck J.P."/>
            <person name="Hofmann A."/>
            <person name="Sternberg P.W."/>
            <person name="Wang J."/>
            <person name="Gasser R.B."/>
        </authorList>
    </citation>
    <scope>NUCLEOTIDE SEQUENCE [LARGE SCALE GENOMIC DNA]</scope>
    <source>
        <strain evidence="2">DCEP-RM93F</strain>
        <strain evidence="1">DCEP-RM93M</strain>
    </source>
</reference>
<dbReference type="AlphaFoldDB" id="A0A085MNG9"/>
<sequence length="156" mass="17900">MAIGDELFGKRLKAAFGAPSWTNGKKSIGRSLIENCERPCNRLCFHQEPLQSVVSTDSAAIFKRGMLFTQATNPQLLTTNRSNLKKLQLGKSSKQTRTVLLRMVCLRIRRSFVPEKYKLFQSMRINPLHTLSIAWPFKEVVVQFYDDLYELKSSKD</sequence>
<evidence type="ECO:0000313" key="3">
    <source>
        <dbReference type="Proteomes" id="UP000030764"/>
    </source>
</evidence>
<dbReference type="Proteomes" id="UP000030758">
    <property type="component" value="Unassembled WGS sequence"/>
</dbReference>
<dbReference type="Proteomes" id="UP000030764">
    <property type="component" value="Unassembled WGS sequence"/>
</dbReference>
<name>A0A085MNG9_9BILA</name>
<organism evidence="1 3">
    <name type="scientific">Trichuris suis</name>
    <name type="common">pig whipworm</name>
    <dbReference type="NCBI Taxonomy" id="68888"/>
    <lineage>
        <taxon>Eukaryota</taxon>
        <taxon>Metazoa</taxon>
        <taxon>Ecdysozoa</taxon>
        <taxon>Nematoda</taxon>
        <taxon>Enoplea</taxon>
        <taxon>Dorylaimia</taxon>
        <taxon>Trichinellida</taxon>
        <taxon>Trichuridae</taxon>
        <taxon>Trichuris</taxon>
    </lineage>
</organism>
<gene>
    <name evidence="1" type="ORF">M513_00458</name>
    <name evidence="2" type="ORF">M514_00458</name>
</gene>
<keyword evidence="3" id="KW-1185">Reference proteome</keyword>
<dbReference type="EMBL" id="KL367479">
    <property type="protein sequence ID" value="KFD72044.1"/>
    <property type="molecule type" value="Genomic_DNA"/>
</dbReference>
<protein>
    <submittedName>
        <fullName evidence="1">Uncharacterized protein</fullName>
    </submittedName>
</protein>
<evidence type="ECO:0000313" key="1">
    <source>
        <dbReference type="EMBL" id="KFD58765.1"/>
    </source>
</evidence>